<dbReference type="Gene3D" id="1.20.1280.50">
    <property type="match status" value="1"/>
</dbReference>
<dbReference type="AlphaFoldDB" id="A0A2R5G1C6"/>
<evidence type="ECO:0000259" key="3">
    <source>
        <dbReference type="PROSITE" id="PS50181"/>
    </source>
</evidence>
<feature type="domain" description="F-box" evidence="3">
    <location>
        <begin position="93"/>
        <end position="141"/>
    </location>
</feature>
<evidence type="ECO:0000256" key="1">
    <source>
        <dbReference type="SAM" id="MobiDB-lite"/>
    </source>
</evidence>
<keyword evidence="2" id="KW-1133">Transmembrane helix</keyword>
<dbReference type="InterPro" id="IPR036047">
    <property type="entry name" value="F-box-like_dom_sf"/>
</dbReference>
<reference evidence="4 5" key="1">
    <citation type="submission" date="2017-12" db="EMBL/GenBank/DDBJ databases">
        <title>Sequencing, de novo assembly and annotation of complete genome of a new Thraustochytrid species, strain FCC1311.</title>
        <authorList>
            <person name="Sedici K."/>
            <person name="Godart F."/>
            <person name="Aiese Cigliano R."/>
            <person name="Sanseverino W."/>
            <person name="Barakat M."/>
            <person name="Ortet P."/>
            <person name="Marechal E."/>
            <person name="Cagnac O."/>
            <person name="Amato A."/>
        </authorList>
    </citation>
    <scope>NUCLEOTIDE SEQUENCE [LARGE SCALE GENOMIC DNA]</scope>
</reference>
<proteinExistence type="predicted"/>
<feature type="transmembrane region" description="Helical" evidence="2">
    <location>
        <begin position="486"/>
        <end position="505"/>
    </location>
</feature>
<evidence type="ECO:0000313" key="4">
    <source>
        <dbReference type="EMBL" id="GBG24810.1"/>
    </source>
</evidence>
<dbReference type="Pfam" id="PF12937">
    <property type="entry name" value="F-box-like"/>
    <property type="match status" value="1"/>
</dbReference>
<keyword evidence="2" id="KW-0812">Transmembrane</keyword>
<organism evidence="4 5">
    <name type="scientific">Hondaea fermentalgiana</name>
    <dbReference type="NCBI Taxonomy" id="2315210"/>
    <lineage>
        <taxon>Eukaryota</taxon>
        <taxon>Sar</taxon>
        <taxon>Stramenopiles</taxon>
        <taxon>Bigyra</taxon>
        <taxon>Labyrinthulomycetes</taxon>
        <taxon>Thraustochytrida</taxon>
        <taxon>Thraustochytriidae</taxon>
        <taxon>Hondaea</taxon>
    </lineage>
</organism>
<dbReference type="PROSITE" id="PS50181">
    <property type="entry name" value="FBOX"/>
    <property type="match status" value="1"/>
</dbReference>
<comment type="caution">
    <text evidence="4">The sequence shown here is derived from an EMBL/GenBank/DDBJ whole genome shotgun (WGS) entry which is preliminary data.</text>
</comment>
<dbReference type="InterPro" id="IPR001810">
    <property type="entry name" value="F-box_dom"/>
</dbReference>
<keyword evidence="2" id="KW-0472">Membrane</keyword>
<feature type="region of interest" description="Disordered" evidence="1">
    <location>
        <begin position="18"/>
        <end position="47"/>
    </location>
</feature>
<feature type="compositionally biased region" description="Acidic residues" evidence="1">
    <location>
        <begin position="22"/>
        <end position="37"/>
    </location>
</feature>
<dbReference type="Gene3D" id="2.60.120.260">
    <property type="entry name" value="Galactose-binding domain-like"/>
    <property type="match status" value="1"/>
</dbReference>
<gene>
    <name evidence="4" type="ORF">FCC1311_010282</name>
</gene>
<sequence length="886" mass="97996">MAQAAKDMHLAVALLAETRLDSDDDDGDENSDDDNDDKSDNSSMGRGAHVVNSEHDFFAKDLSNAEPSALDLESGYPPHHSYTDDLGRAPVLSSPLLKLPDEVLHRIIRMTATRAGDLALVGRVCRRLRDASRDDLLWKWVLLEHLGASKLPVLRNHVAGCDLCADSVKRKHAIRRRRVLSNGTWRDCMKQQSHGEDVIDVLGFYTDGGHSGQMSGPAQRNWAGTVFRPDSKSFYCSQRSANVLLCGVVAGPLRANCSPHEETLAERKENMRRRALLACLKGSYYNISSHPNLLNRASTDELETMFTRLVQSPAGLDVLVSAKFGLYNVFSIRRRAREAYRNGLQLLQRKIIQETVASVAAENSVVLDGAARGDRLLFHDAYLMGDTDDEVVRPGVFFRHANQRRDIAVVRRLVQHESQAAAARLADRVAEFKSLPSVSLFDDLATIEDVEALSDQGLLPPIAEVRVRGSVCLVIFDRREKYTWRLVGLVFLVATVVTGLVSVLGPATVEDPLFTTLGDSNPDEPSYGELVVAVPAGMNICEVSAVASDREPIKVVGGDVASDGDPFTCVPSNSSEYKHTARYEKKNKINQIYVRTTQSIESGRLQVYVDGLRFPDSDIFTYQHVISISGPAEAMYSSDECKENALQIAEVKVNVSTGSGSLVAIAATSEEGQHPAKLAADGDFTTFFLSANIVGTRWTAGVLGAVVERIEIYPRLDRCQGRMDKIKVELDGIDVTNTDTTAIANVLRFEQSVTWNKRGCAGEEAFITLCNVQVRDEMSGKEIKLFHAQQVSTYLGRYASLAIDGIVDGIPTKGHCAHSNQAKLAWWAAYFFESPIFAKVTWSQRKENVVRMHCVDGRMWNTHVWINRKDITLTQQNNWVRLVKSS</sequence>
<evidence type="ECO:0000313" key="5">
    <source>
        <dbReference type="Proteomes" id="UP000241890"/>
    </source>
</evidence>
<keyword evidence="5" id="KW-1185">Reference proteome</keyword>
<accession>A0A2R5G1C6</accession>
<name>A0A2R5G1C6_9STRA</name>
<dbReference type="InParanoid" id="A0A2R5G1C6"/>
<evidence type="ECO:0000256" key="2">
    <source>
        <dbReference type="SAM" id="Phobius"/>
    </source>
</evidence>
<dbReference type="SUPFAM" id="SSF81383">
    <property type="entry name" value="F-box domain"/>
    <property type="match status" value="1"/>
</dbReference>
<dbReference type="Proteomes" id="UP000241890">
    <property type="component" value="Unassembled WGS sequence"/>
</dbReference>
<dbReference type="EMBL" id="BEYU01000008">
    <property type="protein sequence ID" value="GBG24810.1"/>
    <property type="molecule type" value="Genomic_DNA"/>
</dbReference>
<protein>
    <recommendedName>
        <fullName evidence="3">F-box domain-containing protein</fullName>
    </recommendedName>
</protein>